<dbReference type="SUPFAM" id="SSF142019">
    <property type="entry name" value="Nqo1 FMN-binding domain-like"/>
    <property type="match status" value="1"/>
</dbReference>
<dbReference type="Pfam" id="PF13375">
    <property type="entry name" value="RnfC_N"/>
    <property type="match status" value="1"/>
</dbReference>
<keyword evidence="8" id="KW-0472">Membrane</keyword>
<evidence type="ECO:0000256" key="6">
    <source>
        <dbReference type="ARBA" id="ARBA00023004"/>
    </source>
</evidence>
<feature type="binding site" evidence="8">
    <location>
        <position position="378"/>
    </location>
    <ligand>
        <name>[4Fe-4S] cluster</name>
        <dbReference type="ChEBI" id="CHEBI:49883"/>
        <label>2</label>
    </ligand>
</feature>
<dbReference type="EC" id="7.-.-.-" evidence="8"/>
<dbReference type="InterPro" id="IPR011538">
    <property type="entry name" value="Nuo51_FMN-bd"/>
</dbReference>
<dbReference type="PANTHER" id="PTHR43034">
    <property type="entry name" value="ION-TRANSLOCATING OXIDOREDUCTASE COMPLEX SUBUNIT C"/>
    <property type="match status" value="1"/>
</dbReference>
<keyword evidence="2 8" id="KW-0004">4Fe-4S</keyword>
<evidence type="ECO:0000313" key="10">
    <source>
        <dbReference type="EMBL" id="SFP82887.1"/>
    </source>
</evidence>
<dbReference type="PANTHER" id="PTHR43034:SF2">
    <property type="entry name" value="ION-TRANSLOCATING OXIDOREDUCTASE COMPLEX SUBUNIT C"/>
    <property type="match status" value="1"/>
</dbReference>
<evidence type="ECO:0000256" key="8">
    <source>
        <dbReference type="HAMAP-Rule" id="MF_00461"/>
    </source>
</evidence>
<dbReference type="GO" id="GO:0005886">
    <property type="term" value="C:plasma membrane"/>
    <property type="evidence" value="ECO:0007669"/>
    <property type="project" value="UniProtKB-SubCell"/>
</dbReference>
<keyword evidence="8" id="KW-1278">Translocase</keyword>
<comment type="similarity">
    <text evidence="8">Belongs to the 4Fe4S bacterial-type ferredoxin family. RnfC subfamily.</text>
</comment>
<dbReference type="SUPFAM" id="SSF46548">
    <property type="entry name" value="alpha-helical ferredoxin"/>
    <property type="match status" value="1"/>
</dbReference>
<dbReference type="Gene3D" id="3.40.50.11540">
    <property type="entry name" value="NADH-ubiquinone oxidoreductase 51kDa subunit"/>
    <property type="match status" value="1"/>
</dbReference>
<dbReference type="InterPro" id="IPR017896">
    <property type="entry name" value="4Fe4S_Fe-S-bd"/>
</dbReference>
<dbReference type="Pfam" id="PF01512">
    <property type="entry name" value="Complex1_51K"/>
    <property type="match status" value="1"/>
</dbReference>
<gene>
    <name evidence="8" type="primary">rnfC</name>
    <name evidence="10" type="ORF">SAMN05444406_104141</name>
</gene>
<dbReference type="GO" id="GO:0022900">
    <property type="term" value="P:electron transport chain"/>
    <property type="evidence" value="ECO:0007669"/>
    <property type="project" value="UniProtKB-UniRule"/>
</dbReference>
<sequence>MGLKVFGFKGGVHPFYSKESTQDKAVERMQAPKLVYIPLQQHIGAPCEPLVKPGDHVKLGQKIGQPKGFVGAPVHASVSGVVKEIKQVPHPAMGQGLAVVIENDGKDEPDESIVPKDIESLSAEELKDLILEAGIVGMGGAAFPTHVKLSPPKDKKIDVVILNGAECEPYLTADHRLMVENPRDVVDGLKAIMKVLGVERGYIAIEDNKPEAVRAIADAVKSVPGVEVVQLKTKYPQGAEKQLIYAVTGRQVPSGGLPMDVGVVVNNVGTAAAIARAINTGMPLIERIVTVTGGGVAQPKNLLVRIGTPFKDVVEACGGLLGQPAKVISGGPMMGIAQYTLDVPVIKGTSGILVLTKQEVEMPEPGPCIRCGKCVEACPMRLIPLFISAYALKGDYERSEKLHAMDCIECGCCSYICPARRPLVQSIRTAKRVITERRRRAASAK</sequence>
<feature type="domain" description="4Fe-4S ferredoxin-type" evidence="9">
    <location>
        <begin position="358"/>
        <end position="388"/>
    </location>
</feature>
<dbReference type="AlphaFoldDB" id="A0A1I5TJR1"/>
<dbReference type="PROSITE" id="PS51379">
    <property type="entry name" value="4FE4S_FER_2"/>
    <property type="match status" value="2"/>
</dbReference>
<comment type="subunit">
    <text evidence="8">The complex is composed of six subunits: RnfA, RnfB, RnfC, RnfD, RnfE and RnfG.</text>
</comment>
<feature type="binding site" evidence="8">
    <location>
        <position position="410"/>
    </location>
    <ligand>
        <name>[4Fe-4S] cluster</name>
        <dbReference type="ChEBI" id="CHEBI:49883"/>
        <label>2</label>
    </ligand>
</feature>
<organism evidence="10 11">
    <name type="scientific">Caldicoprobacter faecalis</name>
    <dbReference type="NCBI Taxonomy" id="937334"/>
    <lineage>
        <taxon>Bacteria</taxon>
        <taxon>Bacillati</taxon>
        <taxon>Bacillota</taxon>
        <taxon>Clostridia</taxon>
        <taxon>Caldicoprobacterales</taxon>
        <taxon>Caldicoprobacteraceae</taxon>
        <taxon>Caldicoprobacter</taxon>
    </lineage>
</organism>
<feature type="binding site" evidence="8">
    <location>
        <position position="371"/>
    </location>
    <ligand>
        <name>[4Fe-4S] cluster</name>
        <dbReference type="ChEBI" id="CHEBI:49883"/>
        <label>1</label>
    </ligand>
</feature>
<keyword evidence="8" id="KW-1003">Cell membrane</keyword>
<feature type="binding site" evidence="8">
    <location>
        <position position="413"/>
    </location>
    <ligand>
        <name>[4Fe-4S] cluster</name>
        <dbReference type="ChEBI" id="CHEBI:49883"/>
        <label>2</label>
    </ligand>
</feature>
<dbReference type="GO" id="GO:0051539">
    <property type="term" value="F:4 iron, 4 sulfur cluster binding"/>
    <property type="evidence" value="ECO:0007669"/>
    <property type="project" value="UniProtKB-KW"/>
</dbReference>
<comment type="subcellular location">
    <subcellularLocation>
        <location evidence="8">Cell membrane</location>
        <topology evidence="8">Peripheral membrane protein</topology>
    </subcellularLocation>
</comment>
<dbReference type="Proteomes" id="UP000198577">
    <property type="component" value="Unassembled WGS sequence"/>
</dbReference>
<dbReference type="InterPro" id="IPR019554">
    <property type="entry name" value="Soluble_ligand-bd"/>
</dbReference>
<keyword evidence="6 8" id="KW-0408">Iron</keyword>
<dbReference type="Pfam" id="PF10531">
    <property type="entry name" value="SLBB"/>
    <property type="match status" value="1"/>
</dbReference>
<dbReference type="Gene3D" id="3.30.70.20">
    <property type="match status" value="1"/>
</dbReference>
<feature type="binding site" evidence="8">
    <location>
        <position position="417"/>
    </location>
    <ligand>
        <name>[4Fe-4S] cluster</name>
        <dbReference type="ChEBI" id="CHEBI:49883"/>
        <label>1</label>
    </ligand>
</feature>
<keyword evidence="11" id="KW-1185">Reference proteome</keyword>
<evidence type="ECO:0000256" key="5">
    <source>
        <dbReference type="ARBA" id="ARBA00022982"/>
    </source>
</evidence>
<comment type="cofactor">
    <cofactor evidence="8">
        <name>[4Fe-4S] cluster</name>
        <dbReference type="ChEBI" id="CHEBI:49883"/>
    </cofactor>
    <text evidence="8">Binds 2 [4Fe-4S] clusters per subunit.</text>
</comment>
<evidence type="ECO:0000256" key="3">
    <source>
        <dbReference type="ARBA" id="ARBA00022723"/>
    </source>
</evidence>
<dbReference type="NCBIfam" id="TIGR01945">
    <property type="entry name" value="rnfC"/>
    <property type="match status" value="1"/>
</dbReference>
<reference evidence="10 11" key="1">
    <citation type="submission" date="2016-10" db="EMBL/GenBank/DDBJ databases">
        <authorList>
            <person name="de Groot N.N."/>
        </authorList>
    </citation>
    <scope>NUCLEOTIDE SEQUENCE [LARGE SCALE GENOMIC DNA]</scope>
    <source>
        <strain evidence="10 11">DSM 20678</strain>
    </source>
</reference>
<evidence type="ECO:0000256" key="7">
    <source>
        <dbReference type="ARBA" id="ARBA00023014"/>
    </source>
</evidence>
<feature type="binding site" evidence="8">
    <location>
        <position position="368"/>
    </location>
    <ligand>
        <name>[4Fe-4S] cluster</name>
        <dbReference type="ChEBI" id="CHEBI:49883"/>
        <label>1</label>
    </ligand>
</feature>
<dbReference type="STRING" id="937334.SAMN05444406_104141"/>
<keyword evidence="3 8" id="KW-0479">Metal-binding</keyword>
<evidence type="ECO:0000259" key="9">
    <source>
        <dbReference type="PROSITE" id="PS51379"/>
    </source>
</evidence>
<dbReference type="PROSITE" id="PS00198">
    <property type="entry name" value="4FE4S_FER_1"/>
    <property type="match status" value="1"/>
</dbReference>
<accession>A0A1I5TJR1</accession>
<evidence type="ECO:0000313" key="11">
    <source>
        <dbReference type="Proteomes" id="UP000198577"/>
    </source>
</evidence>
<feature type="domain" description="4Fe-4S ferredoxin-type" evidence="9">
    <location>
        <begin position="398"/>
        <end position="427"/>
    </location>
</feature>
<name>A0A1I5TJR1_9FIRM</name>
<dbReference type="InterPro" id="IPR037225">
    <property type="entry name" value="Nuo51_FMN-bd_sf"/>
</dbReference>
<evidence type="ECO:0000256" key="4">
    <source>
        <dbReference type="ARBA" id="ARBA00022737"/>
    </source>
</evidence>
<protein>
    <recommendedName>
        <fullName evidence="8">Ion-translocating oxidoreductase complex subunit C</fullName>
        <ecNumber evidence="8">7.-.-.-</ecNumber>
    </recommendedName>
    <alternativeName>
        <fullName evidence="8">Rnf electron transport complex subunit C</fullName>
    </alternativeName>
</protein>
<feature type="binding site" evidence="8">
    <location>
        <position position="374"/>
    </location>
    <ligand>
        <name>[4Fe-4S] cluster</name>
        <dbReference type="ChEBI" id="CHEBI:49883"/>
        <label>1</label>
    </ligand>
</feature>
<dbReference type="OrthoDB" id="9767754at2"/>
<dbReference type="GO" id="GO:0046872">
    <property type="term" value="F:metal ion binding"/>
    <property type="evidence" value="ECO:0007669"/>
    <property type="project" value="UniProtKB-KW"/>
</dbReference>
<dbReference type="InterPro" id="IPR017900">
    <property type="entry name" value="4Fe4S_Fe_S_CS"/>
</dbReference>
<evidence type="ECO:0000256" key="2">
    <source>
        <dbReference type="ARBA" id="ARBA00022485"/>
    </source>
</evidence>
<dbReference type="InterPro" id="IPR010208">
    <property type="entry name" value="Ion_transpt_RnfC/RsxC"/>
</dbReference>
<keyword evidence="4 8" id="KW-0677">Repeat</keyword>
<dbReference type="RefSeq" id="WP_092282006.1">
    <property type="nucleotide sequence ID" value="NZ_FOXR01000004.1"/>
</dbReference>
<comment type="function">
    <text evidence="8">Part of a membrane-bound complex that couples electron transfer with translocation of ions across the membrane.</text>
</comment>
<proteinExistence type="inferred from homology"/>
<dbReference type="EMBL" id="FOXR01000004">
    <property type="protein sequence ID" value="SFP82887.1"/>
    <property type="molecule type" value="Genomic_DNA"/>
</dbReference>
<keyword evidence="7 8" id="KW-0411">Iron-sulfur</keyword>
<feature type="binding site" evidence="8">
    <location>
        <position position="407"/>
    </location>
    <ligand>
        <name>[4Fe-4S] cluster</name>
        <dbReference type="ChEBI" id="CHEBI:49883"/>
        <label>2</label>
    </ligand>
</feature>
<dbReference type="Pfam" id="PF12838">
    <property type="entry name" value="Fer4_7"/>
    <property type="match status" value="1"/>
</dbReference>
<dbReference type="Gene3D" id="3.10.20.600">
    <property type="match status" value="1"/>
</dbReference>
<keyword evidence="1 8" id="KW-0813">Transport</keyword>
<keyword evidence="5 8" id="KW-0249">Electron transport</keyword>
<dbReference type="HAMAP" id="MF_00461">
    <property type="entry name" value="RsxC_RnfC"/>
    <property type="match status" value="1"/>
</dbReference>
<evidence type="ECO:0000256" key="1">
    <source>
        <dbReference type="ARBA" id="ARBA00022448"/>
    </source>
</evidence>
<dbReference type="GO" id="GO:0009055">
    <property type="term" value="F:electron transfer activity"/>
    <property type="evidence" value="ECO:0007669"/>
    <property type="project" value="InterPro"/>
</dbReference>
<dbReference type="NCBIfam" id="NF003454">
    <property type="entry name" value="PRK05035.1"/>
    <property type="match status" value="1"/>
</dbReference>
<dbReference type="InterPro" id="IPR026902">
    <property type="entry name" value="RnfC_N"/>
</dbReference>